<evidence type="ECO:0000313" key="2">
    <source>
        <dbReference type="Proteomes" id="UP001215598"/>
    </source>
</evidence>
<dbReference type="EMBL" id="JARKIB010000512">
    <property type="protein sequence ID" value="KAJ7702623.1"/>
    <property type="molecule type" value="Genomic_DNA"/>
</dbReference>
<comment type="caution">
    <text evidence="1">The sequence shown here is derived from an EMBL/GenBank/DDBJ whole genome shotgun (WGS) entry which is preliminary data.</text>
</comment>
<reference evidence="1" key="1">
    <citation type="submission" date="2023-03" db="EMBL/GenBank/DDBJ databases">
        <title>Massive genome expansion in bonnet fungi (Mycena s.s.) driven by repeated elements and novel gene families across ecological guilds.</title>
        <authorList>
            <consortium name="Lawrence Berkeley National Laboratory"/>
            <person name="Harder C.B."/>
            <person name="Miyauchi S."/>
            <person name="Viragh M."/>
            <person name="Kuo A."/>
            <person name="Thoen E."/>
            <person name="Andreopoulos B."/>
            <person name="Lu D."/>
            <person name="Skrede I."/>
            <person name="Drula E."/>
            <person name="Henrissat B."/>
            <person name="Morin E."/>
            <person name="Kohler A."/>
            <person name="Barry K."/>
            <person name="LaButti K."/>
            <person name="Morin E."/>
            <person name="Salamov A."/>
            <person name="Lipzen A."/>
            <person name="Mereny Z."/>
            <person name="Hegedus B."/>
            <person name="Baldrian P."/>
            <person name="Stursova M."/>
            <person name="Weitz H."/>
            <person name="Taylor A."/>
            <person name="Grigoriev I.V."/>
            <person name="Nagy L.G."/>
            <person name="Martin F."/>
            <person name="Kauserud H."/>
        </authorList>
    </citation>
    <scope>NUCLEOTIDE SEQUENCE</scope>
    <source>
        <strain evidence="1">CBHHK182m</strain>
    </source>
</reference>
<dbReference type="Proteomes" id="UP001215598">
    <property type="component" value="Unassembled WGS sequence"/>
</dbReference>
<accession>A0AAD7E101</accession>
<gene>
    <name evidence="1" type="ORF">B0H16DRAFT_1347486</name>
</gene>
<proteinExistence type="predicted"/>
<evidence type="ECO:0000313" key="1">
    <source>
        <dbReference type="EMBL" id="KAJ7702623.1"/>
    </source>
</evidence>
<organism evidence="1 2">
    <name type="scientific">Mycena metata</name>
    <dbReference type="NCBI Taxonomy" id="1033252"/>
    <lineage>
        <taxon>Eukaryota</taxon>
        <taxon>Fungi</taxon>
        <taxon>Dikarya</taxon>
        <taxon>Basidiomycota</taxon>
        <taxon>Agaricomycotina</taxon>
        <taxon>Agaricomycetes</taxon>
        <taxon>Agaricomycetidae</taxon>
        <taxon>Agaricales</taxon>
        <taxon>Marasmiineae</taxon>
        <taxon>Mycenaceae</taxon>
        <taxon>Mycena</taxon>
    </lineage>
</organism>
<keyword evidence="2" id="KW-1185">Reference proteome</keyword>
<protein>
    <submittedName>
        <fullName evidence="1">Uncharacterized protein</fullName>
    </submittedName>
</protein>
<sequence>MQKITPKELGWDGWPTDDQLLKLSEKADGLFHYAATALHWIEGRIRKSGTASRNSVFEKFTDLGIGQLENLYKLILTSFEDIDETAEDPQLRMNQLHGFHHVIGTILVLENPLTIHQITALLADIPEDDFDVTNFLQQFRSVLIPGMTASFEEATPQMHKSFRDYIMNDHAPAAFRVLTGHAHFVTARSCLEVIVVAGSQSGIHRTYSVQHWHRHLRRAMEQDVTLEDERMWKLLGQMVEKAAHTWVGDLMDLFVNVVAVAWKLLQQDTKKDRITRLSTILMKSKVRGRLTSNGISTLIGSHFVGLSSALFITTNFFCLKPYKTIWDHGLLQAWVRHQSHPLEDSSSGANSFSVGIQDL</sequence>
<dbReference type="AlphaFoldDB" id="A0AAD7E101"/>
<name>A0AAD7E101_9AGAR</name>